<dbReference type="SMART" id="SM00743">
    <property type="entry name" value="Agenet"/>
    <property type="match status" value="1"/>
</dbReference>
<evidence type="ECO:0000313" key="2">
    <source>
        <dbReference type="EMBL" id="CDP16825.1"/>
    </source>
</evidence>
<evidence type="ECO:0000313" key="3">
    <source>
        <dbReference type="Proteomes" id="UP000295252"/>
    </source>
</evidence>
<dbReference type="InterPro" id="IPR014002">
    <property type="entry name" value="Agenet_dom_plant"/>
</dbReference>
<reference evidence="3" key="1">
    <citation type="journal article" date="2014" name="Science">
        <title>The coffee genome provides insight into the convergent evolution of caffeine biosynthesis.</title>
        <authorList>
            <person name="Denoeud F."/>
            <person name="Carretero-Paulet L."/>
            <person name="Dereeper A."/>
            <person name="Droc G."/>
            <person name="Guyot R."/>
            <person name="Pietrella M."/>
            <person name="Zheng C."/>
            <person name="Alberti A."/>
            <person name="Anthony F."/>
            <person name="Aprea G."/>
            <person name="Aury J.M."/>
            <person name="Bento P."/>
            <person name="Bernard M."/>
            <person name="Bocs S."/>
            <person name="Campa C."/>
            <person name="Cenci A."/>
            <person name="Combes M.C."/>
            <person name="Crouzillat D."/>
            <person name="Da Silva C."/>
            <person name="Daddiego L."/>
            <person name="De Bellis F."/>
            <person name="Dussert S."/>
            <person name="Garsmeur O."/>
            <person name="Gayraud T."/>
            <person name="Guignon V."/>
            <person name="Jahn K."/>
            <person name="Jamilloux V."/>
            <person name="Joet T."/>
            <person name="Labadie K."/>
            <person name="Lan T."/>
            <person name="Leclercq J."/>
            <person name="Lepelley M."/>
            <person name="Leroy T."/>
            <person name="Li L.T."/>
            <person name="Librado P."/>
            <person name="Lopez L."/>
            <person name="Munoz A."/>
            <person name="Noel B."/>
            <person name="Pallavicini A."/>
            <person name="Perrotta G."/>
            <person name="Poncet V."/>
            <person name="Pot D."/>
            <person name="Priyono X."/>
            <person name="Rigoreau M."/>
            <person name="Rouard M."/>
            <person name="Rozas J."/>
            <person name="Tranchant-Dubreuil C."/>
            <person name="VanBuren R."/>
            <person name="Zhang Q."/>
            <person name="Andrade A.C."/>
            <person name="Argout X."/>
            <person name="Bertrand B."/>
            <person name="de Kochko A."/>
            <person name="Graziosi G."/>
            <person name="Henry R.J."/>
            <person name="Jayarama X."/>
            <person name="Ming R."/>
            <person name="Nagai C."/>
            <person name="Rounsley S."/>
            <person name="Sankoff D."/>
            <person name="Giuliano G."/>
            <person name="Albert V.A."/>
            <person name="Wincker P."/>
            <person name="Lashermes P."/>
        </authorList>
    </citation>
    <scope>NUCLEOTIDE SEQUENCE [LARGE SCALE GENOMIC DNA]</scope>
    <source>
        <strain evidence="3">cv. DH200-94</strain>
    </source>
</reference>
<feature type="domain" description="Agenet" evidence="1">
    <location>
        <begin position="28"/>
        <end position="84"/>
    </location>
</feature>
<evidence type="ECO:0000259" key="1">
    <source>
        <dbReference type="SMART" id="SM00743"/>
    </source>
</evidence>
<proteinExistence type="predicted"/>
<dbReference type="Gramene" id="CDP16825">
    <property type="protein sequence ID" value="CDP16825"/>
    <property type="gene ID" value="GSCOC_T00019357001"/>
</dbReference>
<dbReference type="STRING" id="49390.A0A068V7S3"/>
<gene>
    <name evidence="2" type="ORF">GSCOC_T00019357001</name>
</gene>
<dbReference type="PhylomeDB" id="A0A068V7S3"/>
<dbReference type="OrthoDB" id="2020707at2759"/>
<dbReference type="CDD" id="cd20406">
    <property type="entry name" value="Tudor_Agenet_AtDUF_rpt2_4"/>
    <property type="match status" value="1"/>
</dbReference>
<dbReference type="AlphaFoldDB" id="A0A068V7S3"/>
<organism evidence="2 3">
    <name type="scientific">Coffea canephora</name>
    <name type="common">Robusta coffee</name>
    <dbReference type="NCBI Taxonomy" id="49390"/>
    <lineage>
        <taxon>Eukaryota</taxon>
        <taxon>Viridiplantae</taxon>
        <taxon>Streptophyta</taxon>
        <taxon>Embryophyta</taxon>
        <taxon>Tracheophyta</taxon>
        <taxon>Spermatophyta</taxon>
        <taxon>Magnoliopsida</taxon>
        <taxon>eudicotyledons</taxon>
        <taxon>Gunneridae</taxon>
        <taxon>Pentapetalae</taxon>
        <taxon>asterids</taxon>
        <taxon>lamiids</taxon>
        <taxon>Gentianales</taxon>
        <taxon>Rubiaceae</taxon>
        <taxon>Ixoroideae</taxon>
        <taxon>Gardenieae complex</taxon>
        <taxon>Bertiereae - Coffeeae clade</taxon>
        <taxon>Coffeeae</taxon>
        <taxon>Coffea</taxon>
    </lineage>
</organism>
<dbReference type="OMA" id="WANGKWI"/>
<dbReference type="PANTHER" id="PTHR31917:SF147">
    <property type="entry name" value="AGENET DOMAIN-CONTAINING PROTEIN"/>
    <property type="match status" value="1"/>
</dbReference>
<dbReference type="PANTHER" id="PTHR31917">
    <property type="entry name" value="AGENET DOMAIN-CONTAINING PROTEIN-RELATED"/>
    <property type="match status" value="1"/>
</dbReference>
<keyword evidence="3" id="KW-1185">Reference proteome</keyword>
<name>A0A068V7S3_COFCA</name>
<dbReference type="Proteomes" id="UP000295252">
    <property type="component" value="Chromosome V"/>
</dbReference>
<dbReference type="EMBL" id="HG739221">
    <property type="protein sequence ID" value="CDP16825.1"/>
    <property type="molecule type" value="Genomic_DNA"/>
</dbReference>
<protein>
    <recommendedName>
        <fullName evidence="1">Agenet domain-containing protein</fullName>
    </recommendedName>
</protein>
<accession>A0A068V7S3</accession>
<sequence length="122" mass="14304">MTKDKTQFFKEADISCIKPSPPKIHQVEPFEVYTQVDAWYNNGWWVGLISKVLRNFKYVTYFKTSNEEMEFGHYDLQPHQEWIRGKWIIASKKKSKLGKLRGQIGVVLAPCFCSGMKIEVKK</sequence>
<dbReference type="InParanoid" id="A0A068V7S3"/>